<evidence type="ECO:0000313" key="1">
    <source>
        <dbReference type="EMBL" id="QBD81939.1"/>
    </source>
</evidence>
<evidence type="ECO:0008006" key="3">
    <source>
        <dbReference type="Google" id="ProtNLM"/>
    </source>
</evidence>
<dbReference type="RefSeq" id="WP_129893000.1">
    <property type="nucleotide sequence ID" value="NZ_CP035758.1"/>
</dbReference>
<sequence length="299" mass="33554">MQGKKRREWLRQYAPLHLEHCAALMLSAVRWRPFSTSRSTLVLGAGACTEVPLPELVQASDEVVLADLDIIALQQGVADQLTPGQRKRVKLVAEDLSGGVSANLHHRIILQPWDTLLAQGASTLFKAAAECLEQCLVPDPPSIEQLPTGEFGVVVSSLVLSQLFSYPILDLLDHIQRLAPALMGEQERHYRYQEAAQAFRTRLIKAHLHLLSSLLDQGGLVVLLSDVQGFVFNVYGTEHDEQHRRKMPLVPRIFPELVREHFTVLEERRWEWITDLPTKDRPGRGYEVSGYILAPPAVS</sequence>
<dbReference type="KEGG" id="kbs:EPA93_40570"/>
<dbReference type="Proteomes" id="UP000290365">
    <property type="component" value="Chromosome"/>
</dbReference>
<dbReference type="AlphaFoldDB" id="A0A4P6K1J3"/>
<dbReference type="OrthoDB" id="150698at2"/>
<accession>A0A4P6K1J3</accession>
<organism evidence="1 2">
    <name type="scientific">Ktedonosporobacter rubrisoli</name>
    <dbReference type="NCBI Taxonomy" id="2509675"/>
    <lineage>
        <taxon>Bacteria</taxon>
        <taxon>Bacillati</taxon>
        <taxon>Chloroflexota</taxon>
        <taxon>Ktedonobacteria</taxon>
        <taxon>Ktedonobacterales</taxon>
        <taxon>Ktedonosporobacteraceae</taxon>
        <taxon>Ktedonosporobacter</taxon>
    </lineage>
</organism>
<name>A0A4P6K1J3_KTERU</name>
<protein>
    <recommendedName>
        <fullName evidence="3">Class I SAM-dependent methyltransferase</fullName>
    </recommendedName>
</protein>
<dbReference type="EMBL" id="CP035758">
    <property type="protein sequence ID" value="QBD81939.1"/>
    <property type="molecule type" value="Genomic_DNA"/>
</dbReference>
<evidence type="ECO:0000313" key="2">
    <source>
        <dbReference type="Proteomes" id="UP000290365"/>
    </source>
</evidence>
<keyword evidence="2" id="KW-1185">Reference proteome</keyword>
<gene>
    <name evidence="1" type="ORF">EPA93_40570</name>
</gene>
<reference evidence="1 2" key="1">
    <citation type="submission" date="2019-01" db="EMBL/GenBank/DDBJ databases">
        <title>Ktedonosporobacter rubrisoli SCAWS-G2.</title>
        <authorList>
            <person name="Huang Y."/>
            <person name="Yan B."/>
        </authorList>
    </citation>
    <scope>NUCLEOTIDE SEQUENCE [LARGE SCALE GENOMIC DNA]</scope>
    <source>
        <strain evidence="1 2">SCAWS-G2</strain>
    </source>
</reference>
<proteinExistence type="predicted"/>